<dbReference type="SUPFAM" id="SSF53448">
    <property type="entry name" value="Nucleotide-diphospho-sugar transferases"/>
    <property type="match status" value="1"/>
</dbReference>
<dbReference type="InterPro" id="IPR029044">
    <property type="entry name" value="Nucleotide-diphossugar_trans"/>
</dbReference>
<sequence length="294" mass="32810">MINKAIILAGGTGSRLRPLTDVVCKQLLPVYDKPMLHYPLGTLMLLGIRDILIISTPKDLPSIQENLGDGSELGVSIQYKVQDTPQGLPEAFILGEEFINGQPICLILGDNILYWGQLNLVWNECLSLSKGAYVVGAHTREPEQFGVIERDKNNNVISIEEKPSIPKSNIAAIGLYFYDDQVVQHAKSLSPSTRGELEITDLNNIYLKNKELRAKILSRGTTWLDAGTITSLMDASTFFKIIEDRQGLKICCIEEVAYNMGYISKKQLLKLALNFEGSSYGRYLEQRVTDTLNR</sequence>
<keyword evidence="7 9" id="KW-0460">Magnesium</keyword>
<evidence type="ECO:0000256" key="5">
    <source>
        <dbReference type="ARBA" id="ARBA00022695"/>
    </source>
</evidence>
<dbReference type="PANTHER" id="PTHR43532">
    <property type="entry name" value="GLUCOSE-1-PHOSPHATE THYMIDYLYLTRANSFERASE"/>
    <property type="match status" value="1"/>
</dbReference>
<dbReference type="Proteomes" id="UP001597294">
    <property type="component" value="Unassembled WGS sequence"/>
</dbReference>
<evidence type="ECO:0000256" key="8">
    <source>
        <dbReference type="ARBA" id="ARBA00049336"/>
    </source>
</evidence>
<dbReference type="EC" id="2.7.7.24" evidence="3 9"/>
<evidence type="ECO:0000313" key="11">
    <source>
        <dbReference type="EMBL" id="MFD2207965.1"/>
    </source>
</evidence>
<dbReference type="EMBL" id="JBHUII010000013">
    <property type="protein sequence ID" value="MFD2207965.1"/>
    <property type="molecule type" value="Genomic_DNA"/>
</dbReference>
<evidence type="ECO:0000259" key="10">
    <source>
        <dbReference type="Pfam" id="PF00483"/>
    </source>
</evidence>
<name>A0ABW5BT22_9PROT</name>
<evidence type="ECO:0000313" key="12">
    <source>
        <dbReference type="Proteomes" id="UP001597294"/>
    </source>
</evidence>
<comment type="similarity">
    <text evidence="2 9">Belongs to the glucose-1-phosphate thymidylyltransferase family.</text>
</comment>
<dbReference type="GO" id="GO:0008879">
    <property type="term" value="F:glucose-1-phosphate thymidylyltransferase activity"/>
    <property type="evidence" value="ECO:0007669"/>
    <property type="project" value="UniProtKB-EC"/>
</dbReference>
<evidence type="ECO:0000256" key="3">
    <source>
        <dbReference type="ARBA" id="ARBA00012461"/>
    </source>
</evidence>
<dbReference type="InterPro" id="IPR005835">
    <property type="entry name" value="NTP_transferase_dom"/>
</dbReference>
<accession>A0ABW5BT22</accession>
<evidence type="ECO:0000256" key="6">
    <source>
        <dbReference type="ARBA" id="ARBA00022723"/>
    </source>
</evidence>
<gene>
    <name evidence="11" type="primary">rfbA</name>
    <name evidence="11" type="ORF">ACFSKO_20300</name>
</gene>
<keyword evidence="5 9" id="KW-0548">Nucleotidyltransferase</keyword>
<keyword evidence="4 9" id="KW-0808">Transferase</keyword>
<dbReference type="Pfam" id="PF00483">
    <property type="entry name" value="NTP_transferase"/>
    <property type="match status" value="1"/>
</dbReference>
<proteinExistence type="inferred from homology"/>
<dbReference type="Gene3D" id="3.90.550.10">
    <property type="entry name" value="Spore Coat Polysaccharide Biosynthesis Protein SpsA, Chain A"/>
    <property type="match status" value="1"/>
</dbReference>
<dbReference type="NCBIfam" id="TIGR01207">
    <property type="entry name" value="rmlA"/>
    <property type="match status" value="1"/>
</dbReference>
<evidence type="ECO:0000256" key="1">
    <source>
        <dbReference type="ARBA" id="ARBA00001946"/>
    </source>
</evidence>
<keyword evidence="12" id="KW-1185">Reference proteome</keyword>
<dbReference type="PANTHER" id="PTHR43532:SF1">
    <property type="entry name" value="GLUCOSE-1-PHOSPHATE THYMIDYLYLTRANSFERASE 1"/>
    <property type="match status" value="1"/>
</dbReference>
<protein>
    <recommendedName>
        <fullName evidence="3 9">Glucose-1-phosphate thymidylyltransferase</fullName>
        <ecNumber evidence="3 9">2.7.7.24</ecNumber>
    </recommendedName>
</protein>
<feature type="domain" description="Nucleotidyl transferase" evidence="10">
    <location>
        <begin position="4"/>
        <end position="238"/>
    </location>
</feature>
<keyword evidence="6 9" id="KW-0479">Metal-binding</keyword>
<dbReference type="InterPro" id="IPR005907">
    <property type="entry name" value="G1P_thy_trans_s"/>
</dbReference>
<organism evidence="11 12">
    <name type="scientific">Kiloniella antarctica</name>
    <dbReference type="NCBI Taxonomy" id="1550907"/>
    <lineage>
        <taxon>Bacteria</taxon>
        <taxon>Pseudomonadati</taxon>
        <taxon>Pseudomonadota</taxon>
        <taxon>Alphaproteobacteria</taxon>
        <taxon>Rhodospirillales</taxon>
        <taxon>Kiloniellaceae</taxon>
        <taxon>Kiloniella</taxon>
    </lineage>
</organism>
<comment type="cofactor">
    <cofactor evidence="1">
        <name>Mg(2+)</name>
        <dbReference type="ChEBI" id="CHEBI:18420"/>
    </cofactor>
</comment>
<comment type="caution">
    <text evidence="11">The sequence shown here is derived from an EMBL/GenBank/DDBJ whole genome shotgun (WGS) entry which is preliminary data.</text>
</comment>
<evidence type="ECO:0000256" key="9">
    <source>
        <dbReference type="RuleBase" id="RU003706"/>
    </source>
</evidence>
<reference evidence="12" key="1">
    <citation type="journal article" date="2019" name="Int. J. Syst. Evol. Microbiol.">
        <title>The Global Catalogue of Microorganisms (GCM) 10K type strain sequencing project: providing services to taxonomists for standard genome sequencing and annotation.</title>
        <authorList>
            <consortium name="The Broad Institute Genomics Platform"/>
            <consortium name="The Broad Institute Genome Sequencing Center for Infectious Disease"/>
            <person name="Wu L."/>
            <person name="Ma J."/>
        </authorList>
    </citation>
    <scope>NUCLEOTIDE SEQUENCE [LARGE SCALE GENOMIC DNA]</scope>
    <source>
        <strain evidence="12">CGMCC 4.7192</strain>
    </source>
</reference>
<evidence type="ECO:0000256" key="2">
    <source>
        <dbReference type="ARBA" id="ARBA00010480"/>
    </source>
</evidence>
<comment type="function">
    <text evidence="9">Catalyzes the formation of dTDP-glucose, from dTTP and glucose 1-phosphate, as well as its pyrophosphorolysis.</text>
</comment>
<dbReference type="RefSeq" id="WP_380255125.1">
    <property type="nucleotide sequence ID" value="NZ_JBHUII010000013.1"/>
</dbReference>
<evidence type="ECO:0000256" key="7">
    <source>
        <dbReference type="ARBA" id="ARBA00022842"/>
    </source>
</evidence>
<comment type="catalytic activity">
    <reaction evidence="8 9">
        <text>dTTP + alpha-D-glucose 1-phosphate + H(+) = dTDP-alpha-D-glucose + diphosphate</text>
        <dbReference type="Rhea" id="RHEA:15225"/>
        <dbReference type="ChEBI" id="CHEBI:15378"/>
        <dbReference type="ChEBI" id="CHEBI:33019"/>
        <dbReference type="ChEBI" id="CHEBI:37568"/>
        <dbReference type="ChEBI" id="CHEBI:57477"/>
        <dbReference type="ChEBI" id="CHEBI:58601"/>
        <dbReference type="EC" id="2.7.7.24"/>
    </reaction>
</comment>
<evidence type="ECO:0000256" key="4">
    <source>
        <dbReference type="ARBA" id="ARBA00022679"/>
    </source>
</evidence>